<organism evidence="3 4">
    <name type="scientific">Perkinsus chesapeaki</name>
    <name type="common">Clam parasite</name>
    <name type="synonym">Perkinsus andrewsi</name>
    <dbReference type="NCBI Taxonomy" id="330153"/>
    <lineage>
        <taxon>Eukaryota</taxon>
        <taxon>Sar</taxon>
        <taxon>Alveolata</taxon>
        <taxon>Perkinsozoa</taxon>
        <taxon>Perkinsea</taxon>
        <taxon>Perkinsida</taxon>
        <taxon>Perkinsidae</taxon>
        <taxon>Perkinsus</taxon>
    </lineage>
</organism>
<feature type="transmembrane region" description="Helical" evidence="2">
    <location>
        <begin position="12"/>
        <end position="35"/>
    </location>
</feature>
<feature type="region of interest" description="Disordered" evidence="1">
    <location>
        <begin position="263"/>
        <end position="286"/>
    </location>
</feature>
<comment type="caution">
    <text evidence="3">The sequence shown here is derived from an EMBL/GenBank/DDBJ whole genome shotgun (WGS) entry which is preliminary data.</text>
</comment>
<evidence type="ECO:0000313" key="4">
    <source>
        <dbReference type="Proteomes" id="UP000591131"/>
    </source>
</evidence>
<dbReference type="EMBL" id="JAAPAO010000538">
    <property type="protein sequence ID" value="KAF4657500.1"/>
    <property type="molecule type" value="Genomic_DNA"/>
</dbReference>
<name>A0A7J6LEU3_PERCH</name>
<proteinExistence type="predicted"/>
<evidence type="ECO:0000256" key="2">
    <source>
        <dbReference type="SAM" id="Phobius"/>
    </source>
</evidence>
<keyword evidence="2" id="KW-1133">Transmembrane helix</keyword>
<keyword evidence="4" id="KW-1185">Reference proteome</keyword>
<keyword evidence="2" id="KW-0812">Transmembrane</keyword>
<dbReference type="Proteomes" id="UP000591131">
    <property type="component" value="Unassembled WGS sequence"/>
</dbReference>
<sequence>MIPMPESEQFSVALWRFVFTTGGVLLVILTSCLVFPNFAAIQLIKASERSIQSVAEGIAPFLIGGSLKQCEGDDERMAALLQKWQDFGRDTYTEVASRISFMDDASAEIAVYGKVHLVPELSKWIWLKQKYITNTQRSGLDSEIQELVSPATPRMRSYGKVVQASATRMTELLRTGVVSSSLGVSNADDDLHVEVQRCIETMQEMQNRITDEFLASPNTSGDTSAIMELFPAAYALSDFALVWEQLENALMGERPPCELVERSQHTASSSASGAVPTLRGIAQPSS</sequence>
<gene>
    <name evidence="3" type="ORF">FOL47_008410</name>
</gene>
<accession>A0A7J6LEU3</accession>
<dbReference type="AlphaFoldDB" id="A0A7J6LEU3"/>
<evidence type="ECO:0000313" key="3">
    <source>
        <dbReference type="EMBL" id="KAF4657500.1"/>
    </source>
</evidence>
<reference evidence="3 4" key="1">
    <citation type="submission" date="2020-04" db="EMBL/GenBank/DDBJ databases">
        <title>Perkinsus chesapeaki whole genome sequence.</title>
        <authorList>
            <person name="Bogema D.R."/>
        </authorList>
    </citation>
    <scope>NUCLEOTIDE SEQUENCE [LARGE SCALE GENOMIC DNA]</scope>
    <source>
        <strain evidence="3">ATCC PRA-425</strain>
    </source>
</reference>
<evidence type="ECO:0000256" key="1">
    <source>
        <dbReference type="SAM" id="MobiDB-lite"/>
    </source>
</evidence>
<keyword evidence="2" id="KW-0472">Membrane</keyword>
<protein>
    <submittedName>
        <fullName evidence="3">Uncharacterized protein</fullName>
    </submittedName>
</protein>